<dbReference type="PROSITE" id="PS00137">
    <property type="entry name" value="SUBTILASE_HIS"/>
    <property type="match status" value="1"/>
</dbReference>
<comment type="similarity">
    <text evidence="1 6 7">Belongs to the peptidase S8 family.</text>
</comment>
<dbReference type="InterPro" id="IPR032109">
    <property type="entry name" value="Big_3_5"/>
</dbReference>
<evidence type="ECO:0000256" key="5">
    <source>
        <dbReference type="PIRSR" id="PIRSR615500-1"/>
    </source>
</evidence>
<dbReference type="InterPro" id="IPR015500">
    <property type="entry name" value="Peptidase_S8_subtilisin-rel"/>
</dbReference>
<feature type="domain" description="Bacterial Ig-like" evidence="11">
    <location>
        <begin position="1237"/>
        <end position="1319"/>
    </location>
</feature>
<dbReference type="InterPro" id="IPR023828">
    <property type="entry name" value="Peptidase_S8_Ser-AS"/>
</dbReference>
<feature type="active site" description="Charge relay system" evidence="5 6">
    <location>
        <position position="294"/>
    </location>
</feature>
<dbReference type="PROSITE" id="PS00138">
    <property type="entry name" value="SUBTILASE_SER"/>
    <property type="match status" value="1"/>
</dbReference>
<dbReference type="InterPro" id="IPR013783">
    <property type="entry name" value="Ig-like_fold"/>
</dbReference>
<sequence length="1332" mass="134096">MSRRRPVLAAVTCAALTVPLTLGTAHAAPAPEPPPPTGEGVELATGADLTRPGGTAERLAQAWGGSAGDVSPALLEAEGQVTAFVQLDAPSGVEAAQAGADVEAAVDQVEALAEQVVPQEATAASPGARSTASDEPARLSVTANLVAGITVSGDAARIRALAGQDGVTAVHLVVPKEPTNKGADVFTRAQQTWEATGLTGQDVTIGVIDTGIDYTHASFGGPGTAEAYAAAYGEDGTGPVPEDLLDTTKYLGGWDFAGPDYNANPAATTPGATTVPTPDANPIDAPDASPNGGHGTHVAGSAAGFGVQADGTTFRGDYATSLDLTDWEVGPGTAPEAGVYALKVFGDNGGSTGLVIDALEWAADPNGDFDYNDRLDIVNLSVGSDTSPADDPENLFIDRLADLGVLAVISSGNGGDVTDIGGSPGNARSALTVANSIADTQTYDAVDVLEAPDPALVGQHSAQNSIFYTGTEDVTAPVVYLGDGVTGCAPLDAYADQAAGAIVWLSWDDDDTTRACGSVARWDNAEAAGAAGVLIGTGLPVFSAGIAGNEGIPGAQLTAASTDALLPAIQAGGVVATVGPSLANAAFVTDESLADTLAASSSRGVHGSLGVLKPDVAAPGTLISSASSGSGTGASTKTGTSMSAPHVAGIAALVAQAHPGWTPQQVKSAVMNTATHDVFSDLDRSGPVYGPERVGSGRVDALDAATTEVLAFATDDAALVSVTFGVVDVGAETLVDRRTVTVRNTGDTARTYATSVSQATTAGGASITAAPASITVPAGGSATVTVTLTADPASLEREIDPTSQEAYDLGIPIPREFVAAVSGRLVLTPEGEGAEGELRVPVHAAPRLVSDLEAQPVTVFEGSTSAPLTLTGRGVDTGGWTSLVAPFELVAESPRLEDDPSTGTSASSVAAADLRYVGLSSTAPQLEAVGQDPTTGSIGVGIATQGEWASLGTNVVPIVNTDIDGDGIWDLETYVWKYAPDLDFTTVETYALGYDEATGYSLGELLELSPVNGLWADTMTTVFDSNVTVVPLGLEAVGITAGDTPTFGVATYSPYAPDATGIVDEVEPFTADPFAPALWFEAGAGSEDSLWFVGEEGSPFTVHREGEEDERLLLLQPLNARGERAQVVSVTTGTVTETTTALTVDGDLSTGEVTLTATVEPAAATGQVRFLDGETELGAAPVEEGVATLGTTLAVGSHDLVAVYEPDSGAWAPSTSEVVTVEVVEVPELAGSVLKAAVPGTALHGLPIPVVATVRTDGPTPSGRVEVSSGGAVLGGARVVAQGRSGVAVAVLPPVLAPGTHELTVTYTGNDEVAASSVTKRVRVISWGPWGR</sequence>
<dbReference type="GO" id="GO:0005975">
    <property type="term" value="P:carbohydrate metabolic process"/>
    <property type="evidence" value="ECO:0007669"/>
    <property type="project" value="UniProtKB-ARBA"/>
</dbReference>
<evidence type="ECO:0000256" key="8">
    <source>
        <dbReference type="SAM" id="MobiDB-lite"/>
    </source>
</evidence>
<evidence type="ECO:0000256" key="7">
    <source>
        <dbReference type="RuleBase" id="RU003355"/>
    </source>
</evidence>
<dbReference type="SUPFAM" id="SSF52743">
    <property type="entry name" value="Subtilisin-like"/>
    <property type="match status" value="1"/>
</dbReference>
<protein>
    <submittedName>
        <fullName evidence="12">S8 family serine peptidase</fullName>
    </submittedName>
</protein>
<accession>A0A939RSZ8</accession>
<dbReference type="PANTHER" id="PTHR43806:SF11">
    <property type="entry name" value="CEREVISIN-RELATED"/>
    <property type="match status" value="1"/>
</dbReference>
<keyword evidence="9" id="KW-0732">Signal</keyword>
<dbReference type="Pfam" id="PF16640">
    <property type="entry name" value="Big_3_5"/>
    <property type="match status" value="2"/>
</dbReference>
<feature type="domain" description="Bacterial Ig-like" evidence="11">
    <location>
        <begin position="1151"/>
        <end position="1223"/>
    </location>
</feature>
<dbReference type="InterPro" id="IPR036852">
    <property type="entry name" value="Peptidase_S8/S53_dom_sf"/>
</dbReference>
<dbReference type="InterPro" id="IPR000209">
    <property type="entry name" value="Peptidase_S8/S53_dom"/>
</dbReference>
<feature type="active site" description="Charge relay system" evidence="5 6">
    <location>
        <position position="641"/>
    </location>
</feature>
<comment type="caution">
    <text evidence="12">The sequence shown here is derived from an EMBL/GenBank/DDBJ whole genome shotgun (WGS) entry which is preliminary data.</text>
</comment>
<name>A0A939RSZ8_9CELL</name>
<dbReference type="RefSeq" id="WP_208056705.1">
    <property type="nucleotide sequence ID" value="NZ_JAGEMK010000009.1"/>
</dbReference>
<dbReference type="InterPro" id="IPR034213">
    <property type="entry name" value="S8_Vpr-like"/>
</dbReference>
<dbReference type="Pfam" id="PF00082">
    <property type="entry name" value="Peptidase_S8"/>
    <property type="match status" value="1"/>
</dbReference>
<keyword evidence="13" id="KW-1185">Reference proteome</keyword>
<keyword evidence="2 6" id="KW-0645">Protease</keyword>
<dbReference type="EMBL" id="JAGEMK010000009">
    <property type="protein sequence ID" value="MBO1753022.1"/>
    <property type="molecule type" value="Genomic_DNA"/>
</dbReference>
<dbReference type="PANTHER" id="PTHR43806">
    <property type="entry name" value="PEPTIDASE S8"/>
    <property type="match status" value="1"/>
</dbReference>
<evidence type="ECO:0000313" key="12">
    <source>
        <dbReference type="EMBL" id="MBO1753022.1"/>
    </source>
</evidence>
<dbReference type="Gene3D" id="2.60.40.10">
    <property type="entry name" value="Immunoglobulins"/>
    <property type="match status" value="3"/>
</dbReference>
<evidence type="ECO:0000256" key="4">
    <source>
        <dbReference type="ARBA" id="ARBA00022825"/>
    </source>
</evidence>
<dbReference type="PRINTS" id="PR00723">
    <property type="entry name" value="SUBTILISIN"/>
</dbReference>
<evidence type="ECO:0000256" key="3">
    <source>
        <dbReference type="ARBA" id="ARBA00022801"/>
    </source>
</evidence>
<organism evidence="12 13">
    <name type="scientific">Actinotalea soli</name>
    <dbReference type="NCBI Taxonomy" id="2819234"/>
    <lineage>
        <taxon>Bacteria</taxon>
        <taxon>Bacillati</taxon>
        <taxon>Actinomycetota</taxon>
        <taxon>Actinomycetes</taxon>
        <taxon>Micrococcales</taxon>
        <taxon>Cellulomonadaceae</taxon>
        <taxon>Actinotalea</taxon>
    </lineage>
</organism>
<keyword evidence="3 6" id="KW-0378">Hydrolase</keyword>
<dbReference type="GO" id="GO:0004252">
    <property type="term" value="F:serine-type endopeptidase activity"/>
    <property type="evidence" value="ECO:0007669"/>
    <property type="project" value="UniProtKB-UniRule"/>
</dbReference>
<dbReference type="InterPro" id="IPR023827">
    <property type="entry name" value="Peptidase_S8_Asp-AS"/>
</dbReference>
<reference evidence="12" key="1">
    <citation type="submission" date="2021-03" db="EMBL/GenBank/DDBJ databases">
        <title>Actinotalea soli sp. nov., isolated from soil.</title>
        <authorList>
            <person name="Ping W."/>
            <person name="Zhang J."/>
        </authorList>
    </citation>
    <scope>NUCLEOTIDE SEQUENCE</scope>
    <source>
        <strain evidence="12">BY-33</strain>
    </source>
</reference>
<dbReference type="PROSITE" id="PS00136">
    <property type="entry name" value="SUBTILASE_ASP"/>
    <property type="match status" value="1"/>
</dbReference>
<dbReference type="GO" id="GO:0006508">
    <property type="term" value="P:proteolysis"/>
    <property type="evidence" value="ECO:0007669"/>
    <property type="project" value="UniProtKB-KW"/>
</dbReference>
<feature type="signal peptide" evidence="9">
    <location>
        <begin position="1"/>
        <end position="27"/>
    </location>
</feature>
<proteinExistence type="inferred from homology"/>
<evidence type="ECO:0000256" key="6">
    <source>
        <dbReference type="PROSITE-ProRule" id="PRU01240"/>
    </source>
</evidence>
<feature type="domain" description="Peptidase S8/S53" evidence="10">
    <location>
        <begin position="200"/>
        <end position="677"/>
    </location>
</feature>
<dbReference type="CDD" id="cd07474">
    <property type="entry name" value="Peptidases_S8_subtilisin_Vpr-like"/>
    <property type="match status" value="1"/>
</dbReference>
<evidence type="ECO:0000259" key="10">
    <source>
        <dbReference type="Pfam" id="PF00082"/>
    </source>
</evidence>
<evidence type="ECO:0000256" key="1">
    <source>
        <dbReference type="ARBA" id="ARBA00011073"/>
    </source>
</evidence>
<keyword evidence="4 6" id="KW-0720">Serine protease</keyword>
<evidence type="ECO:0000256" key="2">
    <source>
        <dbReference type="ARBA" id="ARBA00022670"/>
    </source>
</evidence>
<dbReference type="Proteomes" id="UP000664209">
    <property type="component" value="Unassembled WGS sequence"/>
</dbReference>
<evidence type="ECO:0000256" key="9">
    <source>
        <dbReference type="SAM" id="SignalP"/>
    </source>
</evidence>
<feature type="region of interest" description="Disordered" evidence="8">
    <location>
        <begin position="25"/>
        <end position="52"/>
    </location>
</feature>
<evidence type="ECO:0000259" key="11">
    <source>
        <dbReference type="Pfam" id="PF16640"/>
    </source>
</evidence>
<feature type="chain" id="PRO_5037852534" evidence="9">
    <location>
        <begin position="28"/>
        <end position="1332"/>
    </location>
</feature>
<evidence type="ECO:0000313" key="13">
    <source>
        <dbReference type="Proteomes" id="UP000664209"/>
    </source>
</evidence>
<dbReference type="PROSITE" id="PS51892">
    <property type="entry name" value="SUBTILASE"/>
    <property type="match status" value="1"/>
</dbReference>
<gene>
    <name evidence="12" type="ORF">J4G33_14510</name>
</gene>
<dbReference type="Gene3D" id="3.40.50.200">
    <property type="entry name" value="Peptidase S8/S53 domain"/>
    <property type="match status" value="2"/>
</dbReference>
<dbReference type="InterPro" id="IPR050131">
    <property type="entry name" value="Peptidase_S8_subtilisin-like"/>
</dbReference>
<dbReference type="InterPro" id="IPR022398">
    <property type="entry name" value="Peptidase_S8_His-AS"/>
</dbReference>
<feature type="active site" description="Charge relay system" evidence="5 6">
    <location>
        <position position="209"/>
    </location>
</feature>